<dbReference type="EMBL" id="OIVN01000084">
    <property type="protein sequence ID" value="SPC73959.1"/>
    <property type="molecule type" value="Genomic_DNA"/>
</dbReference>
<comment type="similarity">
    <text evidence="2">Belongs to the iron/ascorbate-dependent oxidoreductase family.</text>
</comment>
<proteinExistence type="inferred from homology"/>
<feature type="domain" description="Fe2OG dioxygenase" evidence="7">
    <location>
        <begin position="450"/>
        <end position="552"/>
    </location>
</feature>
<sequence>MGKKKGNQTENHHHHAVLQQKTQKTQAENHRNTTKPPPNHHYNRKPLTPSYQITTTQKTQPEKPKPKPKINRKPNQKPPWRSEGSTTSRPWDRHGKVVRASRRGGGWPRRGSRSEKRATPWVSPWWWLASVGPDLRKEPWVSPWTGWPHSQVVVVESYLRKEKKKASPWVSAGGFRWWLLRKEKKKSLAMGLGFRWWVSVSGGGCRGSRRASTENAERARAQRAQREERRERSELHQNSVQDVLDYDREKELKAFDDTKAGVKGIVDSGIVKVPPMFVIQTNELSCETSNSGLTHLQIPVIDLKDIHEGGFLRKQVVEEIQRASETWGFFQIVNHGISEDVMDHMIKGVRRFHEQPTEVKKEYYSRDITKKVKFVSNSHLYQVKAANWRDSLFCAIAPDAPNPEEFPAACRDIIISYSDHVKRLGLTLLELLSEALGLKPNHLIEMECAAVQHIGSHYYPACPEPNRTMGTSAHTDPDFFTILLQDQIGGLQILYQNQWADITPVTGALVVNLGDLFQASTLISNDRFKSVTHRVLANREGPRISVAYFFNAHDQVNRFYGPIKELLSDDNPPLYRETQVTEYKVQYASKGLGNSALANFRL</sequence>
<evidence type="ECO:0000259" key="7">
    <source>
        <dbReference type="PROSITE" id="PS51471"/>
    </source>
</evidence>
<dbReference type="GO" id="GO:0046872">
    <property type="term" value="F:metal ion binding"/>
    <property type="evidence" value="ECO:0007669"/>
    <property type="project" value="UniProtKB-KW"/>
</dbReference>
<gene>
    <name evidence="8" type="ORF">FSB_LOCUS1841</name>
</gene>
<keyword evidence="3" id="KW-0479">Metal-binding</keyword>
<dbReference type="Gene3D" id="2.60.120.330">
    <property type="entry name" value="B-lactam Antibiotic, Isopenicillin N Synthase, Chain"/>
    <property type="match status" value="1"/>
</dbReference>
<dbReference type="InterPro" id="IPR026992">
    <property type="entry name" value="DIOX_N"/>
</dbReference>
<feature type="compositionally biased region" description="Basic residues" evidence="6">
    <location>
        <begin position="66"/>
        <end position="75"/>
    </location>
</feature>
<dbReference type="InterPro" id="IPR044861">
    <property type="entry name" value="IPNS-like_FE2OG_OXY"/>
</dbReference>
<evidence type="ECO:0000256" key="5">
    <source>
        <dbReference type="ARBA" id="ARBA00023004"/>
    </source>
</evidence>
<dbReference type="InterPro" id="IPR005123">
    <property type="entry name" value="Oxoglu/Fe-dep_dioxygenase_dom"/>
</dbReference>
<dbReference type="FunFam" id="2.60.120.330:FF:000005">
    <property type="entry name" value="1-aminocyclopropane-1-carboxylate oxidase homolog 1"/>
    <property type="match status" value="1"/>
</dbReference>
<feature type="region of interest" description="Disordered" evidence="6">
    <location>
        <begin position="203"/>
        <end position="237"/>
    </location>
</feature>
<organism evidence="8">
    <name type="scientific">Fagus sylvatica</name>
    <name type="common">Beechnut</name>
    <dbReference type="NCBI Taxonomy" id="28930"/>
    <lineage>
        <taxon>Eukaryota</taxon>
        <taxon>Viridiplantae</taxon>
        <taxon>Streptophyta</taxon>
        <taxon>Embryophyta</taxon>
        <taxon>Tracheophyta</taxon>
        <taxon>Spermatophyta</taxon>
        <taxon>Magnoliopsida</taxon>
        <taxon>eudicotyledons</taxon>
        <taxon>Gunneridae</taxon>
        <taxon>Pentapetalae</taxon>
        <taxon>rosids</taxon>
        <taxon>fabids</taxon>
        <taxon>Fagales</taxon>
        <taxon>Fagaceae</taxon>
        <taxon>Fagus</taxon>
    </lineage>
</organism>
<evidence type="ECO:0000256" key="6">
    <source>
        <dbReference type="SAM" id="MobiDB-lite"/>
    </source>
</evidence>
<dbReference type="SUPFAM" id="SSF51197">
    <property type="entry name" value="Clavaminate synthase-like"/>
    <property type="match status" value="1"/>
</dbReference>
<reference evidence="8" key="1">
    <citation type="submission" date="2018-02" db="EMBL/GenBank/DDBJ databases">
        <authorList>
            <person name="Cohen D.B."/>
            <person name="Kent A.D."/>
        </authorList>
    </citation>
    <scope>NUCLEOTIDE SEQUENCE</scope>
</reference>
<protein>
    <recommendedName>
        <fullName evidence="7">Fe2OG dioxygenase domain-containing protein</fullName>
    </recommendedName>
</protein>
<evidence type="ECO:0000313" key="8">
    <source>
        <dbReference type="EMBL" id="SPC73959.1"/>
    </source>
</evidence>
<keyword evidence="4" id="KW-0560">Oxidoreductase</keyword>
<feature type="region of interest" description="Disordered" evidence="6">
    <location>
        <begin position="1"/>
        <end position="115"/>
    </location>
</feature>
<dbReference type="PANTHER" id="PTHR10209">
    <property type="entry name" value="OXIDOREDUCTASE, 2OG-FE II OXYGENASE FAMILY PROTEIN"/>
    <property type="match status" value="1"/>
</dbReference>
<evidence type="ECO:0000256" key="2">
    <source>
        <dbReference type="ARBA" id="ARBA00008056"/>
    </source>
</evidence>
<dbReference type="PROSITE" id="PS51471">
    <property type="entry name" value="FE2OG_OXY"/>
    <property type="match status" value="1"/>
</dbReference>
<keyword evidence="5" id="KW-0408">Iron</keyword>
<evidence type="ECO:0000256" key="4">
    <source>
        <dbReference type="ARBA" id="ARBA00023002"/>
    </source>
</evidence>
<dbReference type="AlphaFoldDB" id="A0A2N9EHC4"/>
<dbReference type="PANTHER" id="PTHR10209:SF776">
    <property type="entry name" value="2OG-FE(II) OXYGENASE FAMILY OXIDOREDUCTASE"/>
    <property type="match status" value="1"/>
</dbReference>
<dbReference type="Pfam" id="PF03171">
    <property type="entry name" value="2OG-FeII_Oxy"/>
    <property type="match status" value="1"/>
</dbReference>
<feature type="compositionally biased region" description="Basic and acidic residues" evidence="6">
    <location>
        <begin position="211"/>
        <end position="235"/>
    </location>
</feature>
<dbReference type="GO" id="GO:0051213">
    <property type="term" value="F:dioxygenase activity"/>
    <property type="evidence" value="ECO:0007669"/>
    <property type="project" value="UniProtKB-ARBA"/>
</dbReference>
<dbReference type="Pfam" id="PF14226">
    <property type="entry name" value="DIOX_N"/>
    <property type="match status" value="1"/>
</dbReference>
<name>A0A2N9EHC4_FAGSY</name>
<feature type="compositionally biased region" description="Basic residues" evidence="6">
    <location>
        <begin position="1"/>
        <end position="16"/>
    </location>
</feature>
<evidence type="ECO:0000256" key="3">
    <source>
        <dbReference type="ARBA" id="ARBA00022723"/>
    </source>
</evidence>
<comment type="cofactor">
    <cofactor evidence="1">
        <name>Fe cation</name>
        <dbReference type="ChEBI" id="CHEBI:24875"/>
    </cofactor>
</comment>
<evidence type="ECO:0000256" key="1">
    <source>
        <dbReference type="ARBA" id="ARBA00001962"/>
    </source>
</evidence>
<dbReference type="InterPro" id="IPR027443">
    <property type="entry name" value="IPNS-like_sf"/>
</dbReference>
<accession>A0A2N9EHC4</accession>